<protein>
    <submittedName>
        <fullName evidence="2">Energy-coupling factor transport system substrate-specific component</fullName>
    </submittedName>
</protein>
<keyword evidence="3" id="KW-1185">Reference proteome</keyword>
<sequence length="197" mass="21760">MDKKLKVKDFVFLGIISALYTVLYVIVTMAISPLGGFGHAISPGIFAIIGGTVIVFISKKLGKMWQFTILTIINMALMSLMGGGYLPWFITTTGTAIIADLICRKDDYKNMKKVGIGYGLMSVGQAWGAIIPSWFFLEQYKATWISRGQTPEAMNEYIKYTEGIMGVWATLICFVLGIIGVYIGSKILSKHFNAEED</sequence>
<feature type="transmembrane region" description="Helical" evidence="1">
    <location>
        <begin position="37"/>
        <end position="57"/>
    </location>
</feature>
<proteinExistence type="predicted"/>
<dbReference type="AlphaFoldDB" id="A0A1M5VQV5"/>
<evidence type="ECO:0000256" key="1">
    <source>
        <dbReference type="SAM" id="Phobius"/>
    </source>
</evidence>
<reference evidence="2 3" key="1">
    <citation type="submission" date="2016-11" db="EMBL/GenBank/DDBJ databases">
        <authorList>
            <person name="Jaros S."/>
            <person name="Januszkiewicz K."/>
            <person name="Wedrychowicz H."/>
        </authorList>
    </citation>
    <scope>NUCLEOTIDE SEQUENCE [LARGE SCALE GENOMIC DNA]</scope>
    <source>
        <strain evidence="2 3">DSM 13106</strain>
    </source>
</reference>
<dbReference type="OrthoDB" id="9781459at2"/>
<dbReference type="Pfam" id="PF09605">
    <property type="entry name" value="Trep_Strep"/>
    <property type="match status" value="1"/>
</dbReference>
<organism evidence="2 3">
    <name type="scientific">Sporanaerobacter acetigenes DSM 13106</name>
    <dbReference type="NCBI Taxonomy" id="1123281"/>
    <lineage>
        <taxon>Bacteria</taxon>
        <taxon>Bacillati</taxon>
        <taxon>Bacillota</taxon>
        <taxon>Tissierellia</taxon>
        <taxon>Tissierellales</taxon>
        <taxon>Sporanaerobacteraceae</taxon>
        <taxon>Sporanaerobacter</taxon>
    </lineage>
</organism>
<feature type="transmembrane region" description="Helical" evidence="1">
    <location>
        <begin position="157"/>
        <end position="183"/>
    </location>
</feature>
<dbReference type="EMBL" id="FQXR01000004">
    <property type="protein sequence ID" value="SHH77622.1"/>
    <property type="molecule type" value="Genomic_DNA"/>
</dbReference>
<evidence type="ECO:0000313" key="2">
    <source>
        <dbReference type="EMBL" id="SHH77622.1"/>
    </source>
</evidence>
<accession>A0A1M5VQV5</accession>
<feature type="transmembrane region" description="Helical" evidence="1">
    <location>
        <begin position="64"/>
        <end position="80"/>
    </location>
</feature>
<name>A0A1M5VQV5_9FIRM</name>
<dbReference type="NCBIfam" id="TIGR02185">
    <property type="entry name" value="Trep_Strep"/>
    <property type="match status" value="1"/>
</dbReference>
<dbReference type="InterPro" id="IPR011733">
    <property type="entry name" value="CHP02185_IM"/>
</dbReference>
<feature type="transmembrane region" description="Helical" evidence="1">
    <location>
        <begin position="12"/>
        <end position="31"/>
    </location>
</feature>
<dbReference type="Proteomes" id="UP000184389">
    <property type="component" value="Unassembled WGS sequence"/>
</dbReference>
<keyword evidence="1" id="KW-0812">Transmembrane</keyword>
<gene>
    <name evidence="2" type="ORF">SAMN02745180_01011</name>
</gene>
<keyword evidence="1" id="KW-0472">Membrane</keyword>
<dbReference type="RefSeq" id="WP_072743668.1">
    <property type="nucleotide sequence ID" value="NZ_FQXR01000004.1"/>
</dbReference>
<feature type="transmembrane region" description="Helical" evidence="1">
    <location>
        <begin position="115"/>
        <end position="137"/>
    </location>
</feature>
<keyword evidence="1" id="KW-1133">Transmembrane helix</keyword>
<dbReference type="STRING" id="1123281.SAMN02745180_01011"/>
<evidence type="ECO:0000313" key="3">
    <source>
        <dbReference type="Proteomes" id="UP000184389"/>
    </source>
</evidence>